<dbReference type="SMART" id="SM00448">
    <property type="entry name" value="REC"/>
    <property type="match status" value="1"/>
</dbReference>
<evidence type="ECO:0000256" key="1">
    <source>
        <dbReference type="ARBA" id="ARBA00022553"/>
    </source>
</evidence>
<organism evidence="8 9">
    <name type="scientific">Actinomycetospora straminea</name>
    <dbReference type="NCBI Taxonomy" id="663607"/>
    <lineage>
        <taxon>Bacteria</taxon>
        <taxon>Bacillati</taxon>
        <taxon>Actinomycetota</taxon>
        <taxon>Actinomycetes</taxon>
        <taxon>Pseudonocardiales</taxon>
        <taxon>Pseudonocardiaceae</taxon>
        <taxon>Actinomycetospora</taxon>
    </lineage>
</organism>
<dbReference type="SUPFAM" id="SSF46894">
    <property type="entry name" value="C-terminal effector domain of the bipartite response regulators"/>
    <property type="match status" value="1"/>
</dbReference>
<keyword evidence="2" id="KW-0805">Transcription regulation</keyword>
<evidence type="ECO:0000259" key="6">
    <source>
        <dbReference type="PROSITE" id="PS50043"/>
    </source>
</evidence>
<gene>
    <name evidence="8" type="ORF">GCM10023203_55650</name>
</gene>
<name>A0ABP9F4Q3_9PSEU</name>
<dbReference type="CDD" id="cd17535">
    <property type="entry name" value="REC_NarL-like"/>
    <property type="match status" value="1"/>
</dbReference>
<dbReference type="InterPro" id="IPR011006">
    <property type="entry name" value="CheY-like_superfamily"/>
</dbReference>
<reference evidence="9" key="1">
    <citation type="journal article" date="2019" name="Int. J. Syst. Evol. Microbiol.">
        <title>The Global Catalogue of Microorganisms (GCM) 10K type strain sequencing project: providing services to taxonomists for standard genome sequencing and annotation.</title>
        <authorList>
            <consortium name="The Broad Institute Genomics Platform"/>
            <consortium name="The Broad Institute Genome Sequencing Center for Infectious Disease"/>
            <person name="Wu L."/>
            <person name="Ma J."/>
        </authorList>
    </citation>
    <scope>NUCLEOTIDE SEQUENCE [LARGE SCALE GENOMIC DNA]</scope>
    <source>
        <strain evidence="9">JCM 17983</strain>
    </source>
</reference>
<dbReference type="InterPro" id="IPR039420">
    <property type="entry name" value="WalR-like"/>
</dbReference>
<dbReference type="PANTHER" id="PTHR43214">
    <property type="entry name" value="TWO-COMPONENT RESPONSE REGULATOR"/>
    <property type="match status" value="1"/>
</dbReference>
<dbReference type="PROSITE" id="PS50043">
    <property type="entry name" value="HTH_LUXR_2"/>
    <property type="match status" value="1"/>
</dbReference>
<accession>A0ABP9F4Q3</accession>
<dbReference type="InterPro" id="IPR058245">
    <property type="entry name" value="NreC/VraR/RcsB-like_REC"/>
</dbReference>
<dbReference type="SMART" id="SM00421">
    <property type="entry name" value="HTH_LUXR"/>
    <property type="match status" value="1"/>
</dbReference>
<keyword evidence="3" id="KW-0238">DNA-binding</keyword>
<dbReference type="PROSITE" id="PS50110">
    <property type="entry name" value="RESPONSE_REGULATORY"/>
    <property type="match status" value="1"/>
</dbReference>
<evidence type="ECO:0000313" key="8">
    <source>
        <dbReference type="EMBL" id="GAA4894288.1"/>
    </source>
</evidence>
<dbReference type="PRINTS" id="PR00038">
    <property type="entry name" value="HTHLUXR"/>
</dbReference>
<dbReference type="InterPro" id="IPR000792">
    <property type="entry name" value="Tscrpt_reg_LuxR_C"/>
</dbReference>
<dbReference type="SUPFAM" id="SSF52172">
    <property type="entry name" value="CheY-like"/>
    <property type="match status" value="1"/>
</dbReference>
<evidence type="ECO:0000256" key="5">
    <source>
        <dbReference type="PROSITE-ProRule" id="PRU00169"/>
    </source>
</evidence>
<dbReference type="CDD" id="cd06170">
    <property type="entry name" value="LuxR_C_like"/>
    <property type="match status" value="1"/>
</dbReference>
<proteinExistence type="predicted"/>
<dbReference type="Proteomes" id="UP001500457">
    <property type="component" value="Unassembled WGS sequence"/>
</dbReference>
<keyword evidence="1 5" id="KW-0597">Phosphoprotein</keyword>
<dbReference type="EMBL" id="BAABHQ010000025">
    <property type="protein sequence ID" value="GAA4894288.1"/>
    <property type="molecule type" value="Genomic_DNA"/>
</dbReference>
<dbReference type="PANTHER" id="PTHR43214:SF24">
    <property type="entry name" value="TRANSCRIPTIONAL REGULATORY PROTEIN NARL-RELATED"/>
    <property type="match status" value="1"/>
</dbReference>
<evidence type="ECO:0000259" key="7">
    <source>
        <dbReference type="PROSITE" id="PS50110"/>
    </source>
</evidence>
<dbReference type="InterPro" id="IPR001789">
    <property type="entry name" value="Sig_transdc_resp-reg_receiver"/>
</dbReference>
<sequence>MGIRVLLVDDQPIVRTGFRTVLTAAGGIDVVAEAGDGPAAVAAVASYRPDVVLMDVRMPGGDGLTATERITAQHPATRVLVVTTFDVDDYVRRALRGGASGFVLKDSDPEDLVRAVRTVHAGESLLAPSVTTRLVRDWVAQEPALPTQPAPAGPPEGLTAREHDVLVLVARGLSNAEIAAEMVVAESTVKTHVAHLLRKLDRRDRVQLVVHAFERGLVPTRSS</sequence>
<keyword evidence="4" id="KW-0804">Transcription</keyword>
<feature type="domain" description="HTH luxR-type" evidence="6">
    <location>
        <begin position="151"/>
        <end position="216"/>
    </location>
</feature>
<evidence type="ECO:0000313" key="9">
    <source>
        <dbReference type="Proteomes" id="UP001500457"/>
    </source>
</evidence>
<evidence type="ECO:0000256" key="4">
    <source>
        <dbReference type="ARBA" id="ARBA00023163"/>
    </source>
</evidence>
<evidence type="ECO:0000256" key="2">
    <source>
        <dbReference type="ARBA" id="ARBA00023015"/>
    </source>
</evidence>
<comment type="caution">
    <text evidence="8">The sequence shown here is derived from an EMBL/GenBank/DDBJ whole genome shotgun (WGS) entry which is preliminary data.</text>
</comment>
<feature type="domain" description="Response regulatory" evidence="7">
    <location>
        <begin position="4"/>
        <end position="120"/>
    </location>
</feature>
<feature type="modified residue" description="4-aspartylphosphate" evidence="5">
    <location>
        <position position="55"/>
    </location>
</feature>
<dbReference type="Pfam" id="PF00196">
    <property type="entry name" value="GerE"/>
    <property type="match status" value="1"/>
</dbReference>
<dbReference type="Pfam" id="PF00072">
    <property type="entry name" value="Response_reg"/>
    <property type="match status" value="1"/>
</dbReference>
<dbReference type="PROSITE" id="PS00622">
    <property type="entry name" value="HTH_LUXR_1"/>
    <property type="match status" value="1"/>
</dbReference>
<dbReference type="Gene3D" id="3.40.50.2300">
    <property type="match status" value="1"/>
</dbReference>
<dbReference type="InterPro" id="IPR016032">
    <property type="entry name" value="Sig_transdc_resp-reg_C-effctor"/>
</dbReference>
<protein>
    <submittedName>
        <fullName evidence="8">Response regulator transcription factor</fullName>
    </submittedName>
</protein>
<evidence type="ECO:0000256" key="3">
    <source>
        <dbReference type="ARBA" id="ARBA00023125"/>
    </source>
</evidence>
<keyword evidence="9" id="KW-1185">Reference proteome</keyword>